<dbReference type="Proteomes" id="UP000197138">
    <property type="component" value="Unassembled WGS sequence"/>
</dbReference>
<feature type="region of interest" description="Disordered" evidence="1">
    <location>
        <begin position="86"/>
        <end position="107"/>
    </location>
</feature>
<accession>A0A218VSI9</accession>
<sequence>MLTCFAFWGKTGYTWTHLRPMPPLFLFLLLFFFFFLLWPDQPSNTPSFAFSSPLPHSIPAVFQQSTISAANIAAHRSIKDNLTNLLAPTSSPPGTSPPQIPTLPSFASPANPLPPSPRYSPSPLGPALVGSLPASISSLSELTQLFLSPGIITRPSPSELNCLFGCFFFLLSLGSRTQTHRAFPHLFPCFLPSQPPSSSSSFTMNDQSPHRHPSRSRVQGRRD</sequence>
<gene>
    <name evidence="2" type="ORF">CDL15_Pgr019466</name>
</gene>
<feature type="compositionally biased region" description="Basic residues" evidence="1">
    <location>
        <begin position="210"/>
        <end position="223"/>
    </location>
</feature>
<comment type="caution">
    <text evidence="2">The sequence shown here is derived from an EMBL/GenBank/DDBJ whole genome shotgun (WGS) entry which is preliminary data.</text>
</comment>
<evidence type="ECO:0000313" key="3">
    <source>
        <dbReference type="Proteomes" id="UP000197138"/>
    </source>
</evidence>
<name>A0A218VSI9_PUNGR</name>
<dbReference type="AlphaFoldDB" id="A0A218VSI9"/>
<organism evidence="2 3">
    <name type="scientific">Punica granatum</name>
    <name type="common">Pomegranate</name>
    <dbReference type="NCBI Taxonomy" id="22663"/>
    <lineage>
        <taxon>Eukaryota</taxon>
        <taxon>Viridiplantae</taxon>
        <taxon>Streptophyta</taxon>
        <taxon>Embryophyta</taxon>
        <taxon>Tracheophyta</taxon>
        <taxon>Spermatophyta</taxon>
        <taxon>Magnoliopsida</taxon>
        <taxon>eudicotyledons</taxon>
        <taxon>Gunneridae</taxon>
        <taxon>Pentapetalae</taxon>
        <taxon>rosids</taxon>
        <taxon>malvids</taxon>
        <taxon>Myrtales</taxon>
        <taxon>Lythraceae</taxon>
        <taxon>Punica</taxon>
    </lineage>
</organism>
<evidence type="ECO:0000313" key="2">
    <source>
        <dbReference type="EMBL" id="OWM63517.1"/>
    </source>
</evidence>
<evidence type="ECO:0000256" key="1">
    <source>
        <dbReference type="SAM" id="MobiDB-lite"/>
    </source>
</evidence>
<reference evidence="3" key="1">
    <citation type="journal article" date="2017" name="Plant J.">
        <title>The pomegranate (Punica granatum L.) genome and the genomics of punicalagin biosynthesis.</title>
        <authorList>
            <person name="Qin G."/>
            <person name="Xu C."/>
            <person name="Ming R."/>
            <person name="Tang H."/>
            <person name="Guyot R."/>
            <person name="Kramer E.M."/>
            <person name="Hu Y."/>
            <person name="Yi X."/>
            <person name="Qi Y."/>
            <person name="Xu X."/>
            <person name="Gao Z."/>
            <person name="Pan H."/>
            <person name="Jian J."/>
            <person name="Tian Y."/>
            <person name="Yue Z."/>
            <person name="Xu Y."/>
        </authorList>
    </citation>
    <scope>NUCLEOTIDE SEQUENCE [LARGE SCALE GENOMIC DNA]</scope>
    <source>
        <strain evidence="3">cv. Dabenzi</strain>
    </source>
</reference>
<proteinExistence type="predicted"/>
<feature type="region of interest" description="Disordered" evidence="1">
    <location>
        <begin position="196"/>
        <end position="223"/>
    </location>
</feature>
<protein>
    <submittedName>
        <fullName evidence="2">Uncharacterized protein</fullName>
    </submittedName>
</protein>
<dbReference type="EMBL" id="MTKT01005965">
    <property type="protein sequence ID" value="OWM63517.1"/>
    <property type="molecule type" value="Genomic_DNA"/>
</dbReference>
<feature type="compositionally biased region" description="Pro residues" evidence="1">
    <location>
        <begin position="90"/>
        <end position="101"/>
    </location>
</feature>